<sequence length="108" mass="11849">MPNFKPIPAFDIHTNNDVKCCSGYADHSKSPRKSNPHIDASSLPALSDSINNKSLHTETATIEVAPSQLPQDLSPRIDPGWKKINSDAALWFDDCDCQGAKRASLQYP</sequence>
<feature type="region of interest" description="Disordered" evidence="1">
    <location>
        <begin position="24"/>
        <end position="50"/>
    </location>
</feature>
<accession>A0A2I0KFV0</accession>
<evidence type="ECO:0000313" key="2">
    <source>
        <dbReference type="EMBL" id="PKI66686.1"/>
    </source>
</evidence>
<comment type="caution">
    <text evidence="2">The sequence shown here is derived from an EMBL/GenBank/DDBJ whole genome shotgun (WGS) entry which is preliminary data.</text>
</comment>
<proteinExistence type="predicted"/>
<name>A0A2I0KFV0_PUNGR</name>
<protein>
    <submittedName>
        <fullName evidence="2">Uncharacterized protein</fullName>
    </submittedName>
</protein>
<dbReference type="AlphaFoldDB" id="A0A2I0KFV0"/>
<keyword evidence="3" id="KW-1185">Reference proteome</keyword>
<gene>
    <name evidence="2" type="ORF">CRG98_012881</name>
</gene>
<dbReference type="EMBL" id="PGOL01000658">
    <property type="protein sequence ID" value="PKI66686.1"/>
    <property type="molecule type" value="Genomic_DNA"/>
</dbReference>
<reference evidence="2 3" key="1">
    <citation type="submission" date="2017-11" db="EMBL/GenBank/DDBJ databases">
        <title>De-novo sequencing of pomegranate (Punica granatum L.) genome.</title>
        <authorList>
            <person name="Akparov Z."/>
            <person name="Amiraslanov A."/>
            <person name="Hajiyeva S."/>
            <person name="Abbasov M."/>
            <person name="Kaur K."/>
            <person name="Hamwieh A."/>
            <person name="Solovyev V."/>
            <person name="Salamov A."/>
            <person name="Braich B."/>
            <person name="Kosarev P."/>
            <person name="Mahmoud A."/>
            <person name="Hajiyev E."/>
            <person name="Babayeva S."/>
            <person name="Izzatullayeva V."/>
            <person name="Mammadov A."/>
            <person name="Mammadov A."/>
            <person name="Sharifova S."/>
            <person name="Ojaghi J."/>
            <person name="Eynullazada K."/>
            <person name="Bayramov B."/>
            <person name="Abdulazimova A."/>
            <person name="Shahmuradov I."/>
        </authorList>
    </citation>
    <scope>NUCLEOTIDE SEQUENCE [LARGE SCALE GENOMIC DNA]</scope>
    <source>
        <strain evidence="3">cv. AG2017</strain>
        <tissue evidence="2">Leaf</tissue>
    </source>
</reference>
<organism evidence="2 3">
    <name type="scientific">Punica granatum</name>
    <name type="common">Pomegranate</name>
    <dbReference type="NCBI Taxonomy" id="22663"/>
    <lineage>
        <taxon>Eukaryota</taxon>
        <taxon>Viridiplantae</taxon>
        <taxon>Streptophyta</taxon>
        <taxon>Embryophyta</taxon>
        <taxon>Tracheophyta</taxon>
        <taxon>Spermatophyta</taxon>
        <taxon>Magnoliopsida</taxon>
        <taxon>eudicotyledons</taxon>
        <taxon>Gunneridae</taxon>
        <taxon>Pentapetalae</taxon>
        <taxon>rosids</taxon>
        <taxon>malvids</taxon>
        <taxon>Myrtales</taxon>
        <taxon>Lythraceae</taxon>
        <taxon>Punica</taxon>
    </lineage>
</organism>
<evidence type="ECO:0000313" key="3">
    <source>
        <dbReference type="Proteomes" id="UP000233551"/>
    </source>
</evidence>
<evidence type="ECO:0000256" key="1">
    <source>
        <dbReference type="SAM" id="MobiDB-lite"/>
    </source>
</evidence>
<dbReference type="Proteomes" id="UP000233551">
    <property type="component" value="Unassembled WGS sequence"/>
</dbReference>